<dbReference type="RefSeq" id="WP_179237481.1">
    <property type="nucleotide sequence ID" value="NZ_JACBNQ010000004.1"/>
</dbReference>
<accession>A0A974BIG2</accession>
<evidence type="ECO:0000313" key="1">
    <source>
        <dbReference type="EMBL" id="NYB73789.1"/>
    </source>
</evidence>
<name>A0A974BIG2_SEDHY</name>
<gene>
    <name evidence="1" type="ORF">HZF24_06495</name>
</gene>
<protein>
    <recommendedName>
        <fullName evidence="3">HTH tetR-type domain-containing protein</fullName>
    </recommendedName>
</protein>
<evidence type="ECO:0000313" key="2">
    <source>
        <dbReference type="Proteomes" id="UP000611629"/>
    </source>
</evidence>
<evidence type="ECO:0008006" key="3">
    <source>
        <dbReference type="Google" id="ProtNLM"/>
    </source>
</evidence>
<dbReference type="EMBL" id="JACBNQ010000004">
    <property type="protein sequence ID" value="NYB73789.1"/>
    <property type="molecule type" value="Genomic_DNA"/>
</dbReference>
<reference evidence="1" key="1">
    <citation type="submission" date="2020-07" db="EMBL/GenBank/DDBJ databases">
        <title>Genomic analysis of a strain of Sedimentibacter Hydroxybenzoicus DSM7310.</title>
        <authorList>
            <person name="Ma S."/>
        </authorList>
    </citation>
    <scope>NUCLEOTIDE SEQUENCE</scope>
    <source>
        <strain evidence="1">DSM 7310</strain>
    </source>
</reference>
<dbReference type="AlphaFoldDB" id="A0A974BIG2"/>
<dbReference type="Gene3D" id="1.10.357.10">
    <property type="entry name" value="Tetracycline Repressor, domain 2"/>
    <property type="match status" value="1"/>
</dbReference>
<comment type="caution">
    <text evidence="1">The sequence shown here is derived from an EMBL/GenBank/DDBJ whole genome shotgun (WGS) entry which is preliminary data.</text>
</comment>
<keyword evidence="2" id="KW-1185">Reference proteome</keyword>
<dbReference type="SUPFAM" id="SSF46689">
    <property type="entry name" value="Homeodomain-like"/>
    <property type="match status" value="1"/>
</dbReference>
<proteinExistence type="predicted"/>
<dbReference type="Proteomes" id="UP000611629">
    <property type="component" value="Unassembled WGS sequence"/>
</dbReference>
<organism evidence="1 2">
    <name type="scientific">Sedimentibacter hydroxybenzoicus DSM 7310</name>
    <dbReference type="NCBI Taxonomy" id="1123245"/>
    <lineage>
        <taxon>Bacteria</taxon>
        <taxon>Bacillati</taxon>
        <taxon>Bacillota</taxon>
        <taxon>Tissierellia</taxon>
        <taxon>Sedimentibacter</taxon>
    </lineage>
</organism>
<sequence length="114" mass="13202">MTFMTLAAKKNSNEITVTEISDIADINRKTFYVYYKGANGIINEIEDDIIKEFVCIINKQDIIKIILEPNLMFNIFTEIINKDINFFTLLINSSLIDTMFEKIKNVIREVLSSL</sequence>
<dbReference type="InterPro" id="IPR009057">
    <property type="entry name" value="Homeodomain-like_sf"/>
</dbReference>